<gene>
    <name evidence="18" type="primary">dsbD</name>
    <name evidence="21" type="ORF">GCM10023332_09050</name>
</gene>
<feature type="transmembrane region" description="Helical" evidence="18">
    <location>
        <begin position="449"/>
        <end position="474"/>
    </location>
</feature>
<feature type="transmembrane region" description="Helical" evidence="18">
    <location>
        <begin position="603"/>
        <end position="624"/>
    </location>
</feature>
<dbReference type="CDD" id="cd02953">
    <property type="entry name" value="DsbDgamma"/>
    <property type="match status" value="1"/>
</dbReference>
<feature type="transmembrane region" description="Helical" evidence="18">
    <location>
        <begin position="566"/>
        <end position="591"/>
    </location>
</feature>
<evidence type="ECO:0000256" key="10">
    <source>
        <dbReference type="ARBA" id="ARBA00022989"/>
    </source>
</evidence>
<evidence type="ECO:0000256" key="1">
    <source>
        <dbReference type="ARBA" id="ARBA00004429"/>
    </source>
</evidence>
<dbReference type="InterPro" id="IPR035671">
    <property type="entry name" value="DsbD_gamma"/>
</dbReference>
<dbReference type="SUPFAM" id="SSF74863">
    <property type="entry name" value="Thiol:disulfide interchange protein DsbD, N-terminal domain (DsbD-alpha)"/>
    <property type="match status" value="2"/>
</dbReference>
<dbReference type="EMBL" id="BAABJY010000001">
    <property type="protein sequence ID" value="GAA4859312.1"/>
    <property type="molecule type" value="Genomic_DNA"/>
</dbReference>
<dbReference type="HAMAP" id="MF_00399">
    <property type="entry name" value="DbsD"/>
    <property type="match status" value="1"/>
</dbReference>
<dbReference type="InterPro" id="IPR003834">
    <property type="entry name" value="Cyt_c_assmbl_TM_dom"/>
</dbReference>
<comment type="catalytic activity">
    <reaction evidence="16 18">
        <text>[protein]-dithiol + NAD(+) = [protein]-disulfide + NADH + H(+)</text>
        <dbReference type="Rhea" id="RHEA:18749"/>
        <dbReference type="Rhea" id="RHEA-COMP:10593"/>
        <dbReference type="Rhea" id="RHEA-COMP:10594"/>
        <dbReference type="ChEBI" id="CHEBI:15378"/>
        <dbReference type="ChEBI" id="CHEBI:29950"/>
        <dbReference type="ChEBI" id="CHEBI:50058"/>
        <dbReference type="ChEBI" id="CHEBI:57540"/>
        <dbReference type="ChEBI" id="CHEBI:57945"/>
        <dbReference type="EC" id="1.8.1.8"/>
    </reaction>
</comment>
<dbReference type="RefSeq" id="WP_345294294.1">
    <property type="nucleotide sequence ID" value="NZ_BAABJY010000001.1"/>
</dbReference>
<organism evidence="21 22">
    <name type="scientific">Luteimonas vadosa</name>
    <dbReference type="NCBI Taxonomy" id="1165507"/>
    <lineage>
        <taxon>Bacteria</taxon>
        <taxon>Pseudomonadati</taxon>
        <taxon>Pseudomonadota</taxon>
        <taxon>Gammaproteobacteria</taxon>
        <taxon>Lysobacterales</taxon>
        <taxon>Lysobacteraceae</taxon>
        <taxon>Luteimonas</taxon>
    </lineage>
</organism>
<keyword evidence="9 18" id="KW-0249">Electron transport</keyword>
<evidence type="ECO:0000256" key="8">
    <source>
        <dbReference type="ARBA" id="ARBA00022748"/>
    </source>
</evidence>
<dbReference type="PROSITE" id="PS51352">
    <property type="entry name" value="THIOREDOXIN_2"/>
    <property type="match status" value="1"/>
</dbReference>
<dbReference type="Gene3D" id="3.40.30.10">
    <property type="entry name" value="Glutaredoxin"/>
    <property type="match status" value="1"/>
</dbReference>
<keyword evidence="14 18" id="KW-1015">Disulfide bond</keyword>
<evidence type="ECO:0000256" key="18">
    <source>
        <dbReference type="HAMAP-Rule" id="MF_00399"/>
    </source>
</evidence>
<dbReference type="InterPro" id="IPR028250">
    <property type="entry name" value="DsbDN"/>
</dbReference>
<name>A0ABP9DUC4_9GAMM</name>
<evidence type="ECO:0000256" key="9">
    <source>
        <dbReference type="ARBA" id="ARBA00022982"/>
    </source>
</evidence>
<dbReference type="SUPFAM" id="SSF52833">
    <property type="entry name" value="Thioredoxin-like"/>
    <property type="match status" value="1"/>
</dbReference>
<evidence type="ECO:0000256" key="16">
    <source>
        <dbReference type="ARBA" id="ARBA00047388"/>
    </source>
</evidence>
<feature type="chain" id="PRO_5044924347" description="Thiol:disulfide interchange protein DsbD" evidence="18">
    <location>
        <begin position="29"/>
        <end position="821"/>
    </location>
</feature>
<evidence type="ECO:0000259" key="20">
    <source>
        <dbReference type="PROSITE" id="PS51352"/>
    </source>
</evidence>
<evidence type="ECO:0000256" key="5">
    <source>
        <dbReference type="ARBA" id="ARBA00022519"/>
    </source>
</evidence>
<feature type="transmembrane region" description="Helical" evidence="18">
    <location>
        <begin position="660"/>
        <end position="680"/>
    </location>
</feature>
<feature type="transmembrane region" description="Helical" evidence="18">
    <location>
        <begin position="486"/>
        <end position="506"/>
    </location>
</feature>
<evidence type="ECO:0000256" key="11">
    <source>
        <dbReference type="ARBA" id="ARBA00023002"/>
    </source>
</evidence>
<comment type="similarity">
    <text evidence="2 18">Belongs to the thioredoxin family. DsbD subfamily.</text>
</comment>
<evidence type="ECO:0000256" key="12">
    <source>
        <dbReference type="ARBA" id="ARBA00023027"/>
    </source>
</evidence>
<keyword evidence="13 18" id="KW-0472">Membrane</keyword>
<evidence type="ECO:0000256" key="2">
    <source>
        <dbReference type="ARBA" id="ARBA00007241"/>
    </source>
</evidence>
<keyword evidence="6 18" id="KW-0812">Transmembrane</keyword>
<feature type="disulfide bond" description="Redox-active" evidence="18">
    <location>
        <begin position="132"/>
        <end position="138"/>
    </location>
</feature>
<dbReference type="Pfam" id="PF02683">
    <property type="entry name" value="DsbD_TM"/>
    <property type="match status" value="1"/>
</dbReference>
<dbReference type="InterPro" id="IPR022910">
    <property type="entry name" value="Thiol_diS_interchange_DbsD"/>
</dbReference>
<evidence type="ECO:0000256" key="4">
    <source>
        <dbReference type="ARBA" id="ARBA00022475"/>
    </source>
</evidence>
<accession>A0ABP9DUC4</accession>
<keyword evidence="15 18" id="KW-0676">Redox-active center</keyword>
<dbReference type="InterPro" id="IPR013766">
    <property type="entry name" value="Thioredoxin_domain"/>
</dbReference>
<dbReference type="EC" id="1.8.1.8" evidence="18"/>
<evidence type="ECO:0000313" key="21">
    <source>
        <dbReference type="EMBL" id="GAA4859312.1"/>
    </source>
</evidence>
<keyword evidence="22" id="KW-1185">Reference proteome</keyword>
<sequence length="821" mass="85107" precursor="true">MNPSSVLRRAFAAFALCAALACPQAVQAAVDEDELLPVDQAFVLRAESSARDRIVVAFTIAEGYYLYRHRTAVEVVGGGFDAGTLQLPTGKRYTDEFFGDVETYRGQLRAVLPGEAAAGARRVQLRIKYQGCADVGVCYPPQVRTVQVDLPAAAAGAGAAPRADAGFAALGRSLATPSASPLPGARIAGATDPLPLPPEQAFGFEAIAGDGNTLLLRFTPARGYYLYRDRTALKLDQPGIALAKPRWPRGEQHYDEHFGNVVVYFDQVDVPVPLRRATGQARTVVLTATFQGCQDDGICYPPMTRTVRIALPAAAVGTAGADAAGMDATTSAPTPAAGQGTGIPLAGTPEGLAGTTPADDAPGASIDAGPGPAGEDSDASTPAAGDASAGLADDSRLAASLSGPGRWWALLGFFGAGLLLAFTPCVLPMIPILSGLIAGAGTRLGTGRALLLSFVYVLANALVFTVAGVVAALLGANLQVAFQTPWIIVLFAGLFVALALSSFGLYELQLPQALRARLGAVTERQRGGSLAGVAAMGALSALIVGPCVAPPLAAAVLYIGQSQDPVFGGAALFLLGMGMGVPLLAFGVAAGRGMPTSGPWMTAAQRVFGFVFLGLAVWMLSRILPGPATLALYGLLALAAAAASFSALSRAQGDRARWLARFAGLVLAVVGAAELLGAMAGGRDPLQPLAGAFGQGENRELPFRTIKSLADLDREVAAARSAGKPLLFDFYADWCVACKEMEKYTFTRPEVHAALADFVLLKADVTANDAVDQALMKRLGIIGPPATLFYADGRERRELRLFGFEKAEPFVARVRRAGTAP</sequence>
<dbReference type="NCBIfam" id="NF001419">
    <property type="entry name" value="PRK00293.1"/>
    <property type="match status" value="1"/>
</dbReference>
<evidence type="ECO:0000256" key="14">
    <source>
        <dbReference type="ARBA" id="ARBA00023157"/>
    </source>
</evidence>
<protein>
    <recommendedName>
        <fullName evidence="18">Thiol:disulfide interchange protein DsbD</fullName>
        <ecNumber evidence="18">1.8.1.8</ecNumber>
    </recommendedName>
    <alternativeName>
        <fullName evidence="18">Protein-disulfide reductase</fullName>
        <shortName evidence="18">Disulfide reductase</shortName>
    </alternativeName>
</protein>
<feature type="transmembrane region" description="Helical" evidence="18">
    <location>
        <begin position="630"/>
        <end position="648"/>
    </location>
</feature>
<dbReference type="PANTHER" id="PTHR32234">
    <property type="entry name" value="THIOL:DISULFIDE INTERCHANGE PROTEIN DSBD"/>
    <property type="match status" value="1"/>
</dbReference>
<evidence type="ECO:0000256" key="7">
    <source>
        <dbReference type="ARBA" id="ARBA00022729"/>
    </source>
</evidence>
<evidence type="ECO:0000256" key="13">
    <source>
        <dbReference type="ARBA" id="ARBA00023136"/>
    </source>
</evidence>
<reference evidence="22" key="1">
    <citation type="journal article" date="2019" name="Int. J. Syst. Evol. Microbiol.">
        <title>The Global Catalogue of Microorganisms (GCM) 10K type strain sequencing project: providing services to taxonomists for standard genome sequencing and annotation.</title>
        <authorList>
            <consortium name="The Broad Institute Genomics Platform"/>
            <consortium name="The Broad Institute Genome Sequencing Center for Infectious Disease"/>
            <person name="Wu L."/>
            <person name="Ma J."/>
        </authorList>
    </citation>
    <scope>NUCLEOTIDE SEQUENCE [LARGE SCALE GENOMIC DNA]</scope>
    <source>
        <strain evidence="22">JCM 18392</strain>
    </source>
</reference>
<evidence type="ECO:0000256" key="6">
    <source>
        <dbReference type="ARBA" id="ARBA00022692"/>
    </source>
</evidence>
<feature type="transmembrane region" description="Helical" evidence="18">
    <location>
        <begin position="407"/>
        <end position="437"/>
    </location>
</feature>
<evidence type="ECO:0000256" key="15">
    <source>
        <dbReference type="ARBA" id="ARBA00023284"/>
    </source>
</evidence>
<evidence type="ECO:0000313" key="22">
    <source>
        <dbReference type="Proteomes" id="UP001501323"/>
    </source>
</evidence>
<keyword evidence="11 18" id="KW-0560">Oxidoreductase</keyword>
<feature type="signal peptide" evidence="18">
    <location>
        <begin position="1"/>
        <end position="28"/>
    </location>
</feature>
<dbReference type="Gene3D" id="2.60.40.1250">
    <property type="entry name" value="Thiol:disulfide interchange protein DsbD, N-terminal domain"/>
    <property type="match status" value="2"/>
</dbReference>
<keyword evidence="10 18" id="KW-1133">Transmembrane helix</keyword>
<keyword evidence="12 18" id="KW-0520">NAD</keyword>
<keyword evidence="4 18" id="KW-1003">Cell membrane</keyword>
<keyword evidence="5 18" id="KW-0997">Cell inner membrane</keyword>
<dbReference type="InterPro" id="IPR036929">
    <property type="entry name" value="DsbDN_sf"/>
</dbReference>
<feature type="transmembrane region" description="Helical" evidence="18">
    <location>
        <begin position="527"/>
        <end position="560"/>
    </location>
</feature>
<comment type="function">
    <text evidence="18">Required to facilitate the formation of correct disulfide bonds in some periplasmic proteins and for the assembly of the periplasmic c-type cytochromes. Acts by transferring electrons from cytoplasmic thioredoxin to the periplasm. This transfer involves a cascade of disulfide bond formation and reduction steps.</text>
</comment>
<evidence type="ECO:0000256" key="19">
    <source>
        <dbReference type="SAM" id="MobiDB-lite"/>
    </source>
</evidence>
<comment type="catalytic activity">
    <reaction evidence="17 18">
        <text>[protein]-dithiol + NADP(+) = [protein]-disulfide + NADPH + H(+)</text>
        <dbReference type="Rhea" id="RHEA:18753"/>
        <dbReference type="Rhea" id="RHEA-COMP:10593"/>
        <dbReference type="Rhea" id="RHEA-COMP:10594"/>
        <dbReference type="ChEBI" id="CHEBI:15378"/>
        <dbReference type="ChEBI" id="CHEBI:29950"/>
        <dbReference type="ChEBI" id="CHEBI:50058"/>
        <dbReference type="ChEBI" id="CHEBI:57783"/>
        <dbReference type="ChEBI" id="CHEBI:58349"/>
        <dbReference type="EC" id="1.8.1.8"/>
    </reaction>
</comment>
<dbReference type="Proteomes" id="UP001501323">
    <property type="component" value="Unassembled WGS sequence"/>
</dbReference>
<dbReference type="Pfam" id="PF13899">
    <property type="entry name" value="Thioredoxin_7"/>
    <property type="match status" value="1"/>
</dbReference>
<feature type="domain" description="Thioredoxin" evidence="20">
    <location>
        <begin position="678"/>
        <end position="819"/>
    </location>
</feature>
<feature type="region of interest" description="Disordered" evidence="19">
    <location>
        <begin position="326"/>
        <end position="388"/>
    </location>
</feature>
<evidence type="ECO:0000256" key="3">
    <source>
        <dbReference type="ARBA" id="ARBA00022448"/>
    </source>
</evidence>
<feature type="disulfide bond" description="Redox-active" evidence="18">
    <location>
        <begin position="425"/>
        <end position="547"/>
    </location>
</feature>
<keyword evidence="7 18" id="KW-0732">Signal</keyword>
<comment type="subcellular location">
    <subcellularLocation>
        <location evidence="1 18">Cell inner membrane</location>
        <topology evidence="1 18">Multi-pass membrane protein</topology>
    </subcellularLocation>
</comment>
<keyword evidence="8 18" id="KW-0201">Cytochrome c-type biogenesis</keyword>
<comment type="caution">
    <text evidence="21">The sequence shown here is derived from an EMBL/GenBank/DDBJ whole genome shotgun (WGS) entry which is preliminary data.</text>
</comment>
<dbReference type="Pfam" id="PF11412">
    <property type="entry name" value="DsbD_N"/>
    <property type="match status" value="2"/>
</dbReference>
<proteinExistence type="inferred from homology"/>
<dbReference type="PANTHER" id="PTHR32234:SF0">
    <property type="entry name" value="THIOL:DISULFIDE INTERCHANGE PROTEIN DSBD"/>
    <property type="match status" value="1"/>
</dbReference>
<feature type="disulfide bond" description="Redox-active" evidence="18">
    <location>
        <begin position="735"/>
        <end position="738"/>
    </location>
</feature>
<evidence type="ECO:0000256" key="17">
    <source>
        <dbReference type="ARBA" id="ARBA00047804"/>
    </source>
</evidence>
<keyword evidence="3 18" id="KW-0813">Transport</keyword>
<dbReference type="InterPro" id="IPR036249">
    <property type="entry name" value="Thioredoxin-like_sf"/>
</dbReference>